<dbReference type="CDD" id="cd07750">
    <property type="entry name" value="PolyPPase_VTC_like"/>
    <property type="match status" value="1"/>
</dbReference>
<sequence>MSAAKRQAVETDLLYFLEYDPFVANRPDHKYFVRSLYFDDPAYTAFHDKIDGLKSRYKFRVRTYTSSPEMNVPVFLEIKGRHNNLVFKHRTPIVREDTHGEVFTSSFRSDQILSLAQEGSVRDQFEYDFYRRHLKPVALIDYHRRPYISKYDPGFRITFDEKLQATQTNRLFPLQTCAPRRVIAGYSVVEVKFRHHLPSWFHQVIQAHELQRISISKIVAGMERLGLAHDEH</sequence>
<reference evidence="2" key="1">
    <citation type="submission" date="2018-05" db="EMBL/GenBank/DDBJ databases">
        <authorList>
            <person name="Lanie J.A."/>
            <person name="Ng W.-L."/>
            <person name="Kazmierczak K.M."/>
            <person name="Andrzejewski T.M."/>
            <person name="Davidsen T.M."/>
            <person name="Wayne K.J."/>
            <person name="Tettelin H."/>
            <person name="Glass J.I."/>
            <person name="Rusch D."/>
            <person name="Podicherti R."/>
            <person name="Tsui H.-C.T."/>
            <person name="Winkler M.E."/>
        </authorList>
    </citation>
    <scope>NUCLEOTIDE SEQUENCE</scope>
</reference>
<evidence type="ECO:0000313" key="2">
    <source>
        <dbReference type="EMBL" id="SVA42179.1"/>
    </source>
</evidence>
<dbReference type="Gene3D" id="3.20.100.30">
    <property type="entry name" value="VTC, catalytic tunnel domain"/>
    <property type="match status" value="1"/>
</dbReference>
<dbReference type="EMBL" id="UINC01009404">
    <property type="protein sequence ID" value="SVA42179.1"/>
    <property type="molecule type" value="Genomic_DNA"/>
</dbReference>
<proteinExistence type="predicted"/>
<organism evidence="2">
    <name type="scientific">marine metagenome</name>
    <dbReference type="NCBI Taxonomy" id="408172"/>
    <lineage>
        <taxon>unclassified sequences</taxon>
        <taxon>metagenomes</taxon>
        <taxon>ecological metagenomes</taxon>
    </lineage>
</organism>
<name>A0A381VPE1_9ZZZZ</name>
<gene>
    <name evidence="2" type="ORF">METZ01_LOCUS95033</name>
</gene>
<dbReference type="Pfam" id="PF09359">
    <property type="entry name" value="VTC"/>
    <property type="match status" value="1"/>
</dbReference>
<accession>A0A381VPE1</accession>
<evidence type="ECO:0000259" key="1">
    <source>
        <dbReference type="Pfam" id="PF09359"/>
    </source>
</evidence>
<dbReference type="InterPro" id="IPR042267">
    <property type="entry name" value="VTC_sf"/>
</dbReference>
<dbReference type="GO" id="GO:0006799">
    <property type="term" value="P:polyphosphate biosynthetic process"/>
    <property type="evidence" value="ECO:0007669"/>
    <property type="project" value="UniProtKB-ARBA"/>
</dbReference>
<feature type="domain" description="VTC" evidence="1">
    <location>
        <begin position="8"/>
        <end position="224"/>
    </location>
</feature>
<dbReference type="AlphaFoldDB" id="A0A381VPE1"/>
<dbReference type="InterPro" id="IPR018966">
    <property type="entry name" value="VTC_domain"/>
</dbReference>
<protein>
    <recommendedName>
        <fullName evidence="1">VTC domain-containing protein</fullName>
    </recommendedName>
</protein>